<dbReference type="OrthoDB" id="1923900at2759"/>
<name>A0A068UZY1_COFCA</name>
<accession>A0A068UZY1</accession>
<dbReference type="Proteomes" id="UP000295252">
    <property type="component" value="Chromosome VII"/>
</dbReference>
<dbReference type="InterPro" id="IPR008480">
    <property type="entry name" value="DUF761_pln"/>
</dbReference>
<feature type="transmembrane region" description="Helical" evidence="1">
    <location>
        <begin position="9"/>
        <end position="27"/>
    </location>
</feature>
<proteinExistence type="predicted"/>
<evidence type="ECO:0008006" key="4">
    <source>
        <dbReference type="Google" id="ProtNLM"/>
    </source>
</evidence>
<protein>
    <recommendedName>
        <fullName evidence="4">DUF4408 domain-containing protein</fullName>
    </recommendedName>
</protein>
<feature type="transmembrane region" description="Helical" evidence="1">
    <location>
        <begin position="33"/>
        <end position="56"/>
    </location>
</feature>
<evidence type="ECO:0000256" key="1">
    <source>
        <dbReference type="SAM" id="Phobius"/>
    </source>
</evidence>
<keyword evidence="3" id="KW-1185">Reference proteome</keyword>
<evidence type="ECO:0000313" key="3">
    <source>
        <dbReference type="Proteomes" id="UP000295252"/>
    </source>
</evidence>
<keyword evidence="1" id="KW-1133">Transmembrane helix</keyword>
<dbReference type="EMBL" id="HG739160">
    <property type="protein sequence ID" value="CDP13799.1"/>
    <property type="molecule type" value="Genomic_DNA"/>
</dbReference>
<sequence>MDKFKKSQILKLCFIAILLSVTPLLSTSLRSPYLYFVFNLLIVALGAEAGLLSFILKAAEDKKSPPSTSHETQKAKIIIPSDQYSPNDKEISANTTTNAKAMLLESEPTKTKKKPDVAEKLSSEKIVAGVKVQKVVKKSPSTPSLFFIAGAETEVEDFSSDDDQQEAVGDELSGQELFHKAETFIGNFYGQLKMQREDSSKKIHELYHKAF</sequence>
<dbReference type="InParanoid" id="A0A068UZY1"/>
<dbReference type="PANTHER" id="PTHR36887:SF1">
    <property type="entry name" value="OS01G0532300 PROTEIN"/>
    <property type="match status" value="1"/>
</dbReference>
<keyword evidence="1" id="KW-0472">Membrane</keyword>
<evidence type="ECO:0000313" key="2">
    <source>
        <dbReference type="EMBL" id="CDP13799.1"/>
    </source>
</evidence>
<dbReference type="Pfam" id="PF05553">
    <property type="entry name" value="DUF761"/>
    <property type="match status" value="1"/>
</dbReference>
<dbReference type="Gramene" id="CDP13799">
    <property type="protein sequence ID" value="CDP13799"/>
    <property type="gene ID" value="GSCOC_T00038859001"/>
</dbReference>
<gene>
    <name evidence="2" type="ORF">GSCOC_T00038859001</name>
</gene>
<reference evidence="3" key="1">
    <citation type="journal article" date="2014" name="Science">
        <title>The coffee genome provides insight into the convergent evolution of caffeine biosynthesis.</title>
        <authorList>
            <person name="Denoeud F."/>
            <person name="Carretero-Paulet L."/>
            <person name="Dereeper A."/>
            <person name="Droc G."/>
            <person name="Guyot R."/>
            <person name="Pietrella M."/>
            <person name="Zheng C."/>
            <person name="Alberti A."/>
            <person name="Anthony F."/>
            <person name="Aprea G."/>
            <person name="Aury J.M."/>
            <person name="Bento P."/>
            <person name="Bernard M."/>
            <person name="Bocs S."/>
            <person name="Campa C."/>
            <person name="Cenci A."/>
            <person name="Combes M.C."/>
            <person name="Crouzillat D."/>
            <person name="Da Silva C."/>
            <person name="Daddiego L."/>
            <person name="De Bellis F."/>
            <person name="Dussert S."/>
            <person name="Garsmeur O."/>
            <person name="Gayraud T."/>
            <person name="Guignon V."/>
            <person name="Jahn K."/>
            <person name="Jamilloux V."/>
            <person name="Joet T."/>
            <person name="Labadie K."/>
            <person name="Lan T."/>
            <person name="Leclercq J."/>
            <person name="Lepelley M."/>
            <person name="Leroy T."/>
            <person name="Li L.T."/>
            <person name="Librado P."/>
            <person name="Lopez L."/>
            <person name="Munoz A."/>
            <person name="Noel B."/>
            <person name="Pallavicini A."/>
            <person name="Perrotta G."/>
            <person name="Poncet V."/>
            <person name="Pot D."/>
            <person name="Priyono X."/>
            <person name="Rigoreau M."/>
            <person name="Rouard M."/>
            <person name="Rozas J."/>
            <person name="Tranchant-Dubreuil C."/>
            <person name="VanBuren R."/>
            <person name="Zhang Q."/>
            <person name="Andrade A.C."/>
            <person name="Argout X."/>
            <person name="Bertrand B."/>
            <person name="de Kochko A."/>
            <person name="Graziosi G."/>
            <person name="Henry R.J."/>
            <person name="Jayarama X."/>
            <person name="Ming R."/>
            <person name="Nagai C."/>
            <person name="Rounsley S."/>
            <person name="Sankoff D."/>
            <person name="Giuliano G."/>
            <person name="Albert V.A."/>
            <person name="Wincker P."/>
            <person name="Lashermes P."/>
        </authorList>
    </citation>
    <scope>NUCLEOTIDE SEQUENCE [LARGE SCALE GENOMIC DNA]</scope>
    <source>
        <strain evidence="3">cv. DH200-94</strain>
    </source>
</reference>
<organism evidence="2 3">
    <name type="scientific">Coffea canephora</name>
    <name type="common">Robusta coffee</name>
    <dbReference type="NCBI Taxonomy" id="49390"/>
    <lineage>
        <taxon>Eukaryota</taxon>
        <taxon>Viridiplantae</taxon>
        <taxon>Streptophyta</taxon>
        <taxon>Embryophyta</taxon>
        <taxon>Tracheophyta</taxon>
        <taxon>Spermatophyta</taxon>
        <taxon>Magnoliopsida</taxon>
        <taxon>eudicotyledons</taxon>
        <taxon>Gunneridae</taxon>
        <taxon>Pentapetalae</taxon>
        <taxon>asterids</taxon>
        <taxon>lamiids</taxon>
        <taxon>Gentianales</taxon>
        <taxon>Rubiaceae</taxon>
        <taxon>Ixoroideae</taxon>
        <taxon>Gardenieae complex</taxon>
        <taxon>Bertiereae - Coffeeae clade</taxon>
        <taxon>Coffeeae</taxon>
        <taxon>Coffea</taxon>
    </lineage>
</organism>
<dbReference type="OMA" id="HGFYQKA"/>
<dbReference type="PANTHER" id="PTHR36887">
    <property type="entry name" value="OS01G0532300 PROTEIN"/>
    <property type="match status" value="1"/>
</dbReference>
<dbReference type="AlphaFoldDB" id="A0A068UZY1"/>
<dbReference type="PhylomeDB" id="A0A068UZY1"/>
<keyword evidence="1" id="KW-0812">Transmembrane</keyword>